<feature type="transmembrane region" description="Helical" evidence="4">
    <location>
        <begin position="53"/>
        <end position="71"/>
    </location>
</feature>
<dbReference type="PANTHER" id="PTHR11361">
    <property type="entry name" value="DNA MISMATCH REPAIR PROTEIN MUTS FAMILY MEMBER"/>
    <property type="match status" value="1"/>
</dbReference>
<dbReference type="AlphaFoldDB" id="A0A1H9A8A3"/>
<evidence type="ECO:0000313" key="6">
    <source>
        <dbReference type="EMBL" id="SEP72228.1"/>
    </source>
</evidence>
<keyword evidence="1" id="KW-0547">Nucleotide-binding</keyword>
<dbReference type="PANTHER" id="PTHR11361:SF99">
    <property type="entry name" value="DNA MISMATCH REPAIR PROTEIN"/>
    <property type="match status" value="1"/>
</dbReference>
<keyword evidence="3" id="KW-0238">DNA-binding</keyword>
<keyword evidence="4" id="KW-0812">Transmembrane</keyword>
<dbReference type="Proteomes" id="UP000198999">
    <property type="component" value="Unassembled WGS sequence"/>
</dbReference>
<dbReference type="InterPro" id="IPR000432">
    <property type="entry name" value="DNA_mismatch_repair_MutS_C"/>
</dbReference>
<dbReference type="Gene3D" id="3.40.50.300">
    <property type="entry name" value="P-loop containing nucleotide triphosphate hydrolases"/>
    <property type="match status" value="1"/>
</dbReference>
<dbReference type="GO" id="GO:0140664">
    <property type="term" value="F:ATP-dependent DNA damage sensor activity"/>
    <property type="evidence" value="ECO:0007669"/>
    <property type="project" value="InterPro"/>
</dbReference>
<dbReference type="SMART" id="SM00534">
    <property type="entry name" value="MUTSac"/>
    <property type="match status" value="1"/>
</dbReference>
<feature type="transmembrane region" description="Helical" evidence="4">
    <location>
        <begin position="211"/>
        <end position="230"/>
    </location>
</feature>
<evidence type="ECO:0000256" key="4">
    <source>
        <dbReference type="SAM" id="Phobius"/>
    </source>
</evidence>
<evidence type="ECO:0000256" key="3">
    <source>
        <dbReference type="ARBA" id="ARBA00023125"/>
    </source>
</evidence>
<dbReference type="GO" id="GO:0005524">
    <property type="term" value="F:ATP binding"/>
    <property type="evidence" value="ECO:0007669"/>
    <property type="project" value="UniProtKB-KW"/>
</dbReference>
<dbReference type="Pfam" id="PF00488">
    <property type="entry name" value="MutS_V"/>
    <property type="match status" value="1"/>
</dbReference>
<dbReference type="GO" id="GO:0005829">
    <property type="term" value="C:cytosol"/>
    <property type="evidence" value="ECO:0007669"/>
    <property type="project" value="TreeGrafter"/>
</dbReference>
<evidence type="ECO:0000259" key="5">
    <source>
        <dbReference type="SMART" id="SM00534"/>
    </source>
</evidence>
<reference evidence="6 7" key="1">
    <citation type="submission" date="2016-10" db="EMBL/GenBank/DDBJ databases">
        <authorList>
            <person name="de Groot N.N."/>
        </authorList>
    </citation>
    <scope>NUCLEOTIDE SEQUENCE [LARGE SCALE GENOMIC DNA]</scope>
    <source>
        <strain evidence="6 7">DSM 21035</strain>
    </source>
</reference>
<dbReference type="SUPFAM" id="SSF52540">
    <property type="entry name" value="P-loop containing nucleoside triphosphate hydrolases"/>
    <property type="match status" value="1"/>
</dbReference>
<dbReference type="RefSeq" id="WP_092574152.1">
    <property type="nucleotide sequence ID" value="NZ_FOFN01000001.1"/>
</dbReference>
<evidence type="ECO:0000256" key="2">
    <source>
        <dbReference type="ARBA" id="ARBA00022840"/>
    </source>
</evidence>
<evidence type="ECO:0000256" key="1">
    <source>
        <dbReference type="ARBA" id="ARBA00022741"/>
    </source>
</evidence>
<dbReference type="EMBL" id="FOFN01000001">
    <property type="protein sequence ID" value="SEP72228.1"/>
    <property type="molecule type" value="Genomic_DNA"/>
</dbReference>
<sequence>MKRSNPQEYYKEHLELYKAKSKHLYKRIAMLSIFRVLVFLATCFAVYMSFSHWQLAILVGVVGAILFLYLLSRYTNVKHQKSFYDALVKINTDEIEIASGNFYTREKGLKYQDSKHYYSLDIDLFGRGSFFQFINRTKILEGENMLADILKANDINHVVSRQEAIKELSVKPEWRQFYSGNASLVAVETPAKAIINWLAGYNVFLPKWMKWLPMIFSLSSLLLFSLITFGTITNQAFLGYWLLLGLAITGFYVKRTNELSSNADKVKDTFRQYAILLDLIENETFQSNLLKQKQHQITSDTERASVVFKKLSKALDALDNRNNIIGAVFGNGLFLTDIKNSYRIEQWISRYRHKVADWFEVVSFFDAYNTLGNYTFNHPEFVFPKISKGNNIIEAKSLGHPLLDKTKRVASDVTINNAEFFIVTGANMAGKSTFLRTISLHIVMANVGLPVCARSSIYSPVKLITSMRTSDSLTDDSSYFFSELTRLKFIVDTINKEPYFIVLDEILKGTNSTDKAIGSKKFVEKLVATSTTGIIATHDLSLCAIEKELDKVKNFYFDAEIIDDELYFDYKLKRGICKNMNASFLLKKMQIV</sequence>
<dbReference type="OrthoDB" id="9802448at2"/>
<dbReference type="GO" id="GO:0030983">
    <property type="term" value="F:mismatched DNA binding"/>
    <property type="evidence" value="ECO:0007669"/>
    <property type="project" value="InterPro"/>
</dbReference>
<keyword evidence="4" id="KW-0472">Membrane</keyword>
<protein>
    <submittedName>
        <fullName evidence="6">MutS domain V</fullName>
    </submittedName>
</protein>
<accession>A0A1H9A8A3</accession>
<evidence type="ECO:0000313" key="7">
    <source>
        <dbReference type="Proteomes" id="UP000198999"/>
    </source>
</evidence>
<dbReference type="GO" id="GO:0006298">
    <property type="term" value="P:mismatch repair"/>
    <property type="evidence" value="ECO:0007669"/>
    <property type="project" value="InterPro"/>
</dbReference>
<dbReference type="STRING" id="419940.SAMN05421824_0147"/>
<name>A0A1H9A8A3_9FLAO</name>
<proteinExistence type="predicted"/>
<dbReference type="InterPro" id="IPR027417">
    <property type="entry name" value="P-loop_NTPase"/>
</dbReference>
<keyword evidence="7" id="KW-1185">Reference proteome</keyword>
<organism evidence="6 7">
    <name type="scientific">Hyunsoonleella jejuensis</name>
    <dbReference type="NCBI Taxonomy" id="419940"/>
    <lineage>
        <taxon>Bacteria</taxon>
        <taxon>Pseudomonadati</taxon>
        <taxon>Bacteroidota</taxon>
        <taxon>Flavobacteriia</taxon>
        <taxon>Flavobacteriales</taxon>
        <taxon>Flavobacteriaceae</taxon>
    </lineage>
</organism>
<dbReference type="InterPro" id="IPR045076">
    <property type="entry name" value="MutS"/>
</dbReference>
<keyword evidence="2" id="KW-0067">ATP-binding</keyword>
<feature type="transmembrane region" description="Helical" evidence="4">
    <location>
        <begin position="28"/>
        <end position="47"/>
    </location>
</feature>
<feature type="domain" description="DNA mismatch repair proteins mutS family" evidence="5">
    <location>
        <begin position="418"/>
        <end position="590"/>
    </location>
</feature>
<keyword evidence="4" id="KW-1133">Transmembrane helix</keyword>
<gene>
    <name evidence="6" type="ORF">SAMN05421824_0147</name>
</gene>